<protein>
    <submittedName>
        <fullName evidence="1">Uncharacterized protein</fullName>
    </submittedName>
</protein>
<reference evidence="1 2" key="1">
    <citation type="submission" date="2020-04" db="EMBL/GenBank/DDBJ databases">
        <title>Perkinsus olseni comparative genomics.</title>
        <authorList>
            <person name="Bogema D.R."/>
        </authorList>
    </citation>
    <scope>NUCLEOTIDE SEQUENCE [LARGE SCALE GENOMIC DNA]</scope>
    <source>
        <strain evidence="1 2">ATCC PRA-207</strain>
    </source>
</reference>
<evidence type="ECO:0000313" key="1">
    <source>
        <dbReference type="EMBL" id="KAF4704065.1"/>
    </source>
</evidence>
<dbReference type="AlphaFoldDB" id="A0A7J6Q6D0"/>
<dbReference type="EMBL" id="JABANO010035079">
    <property type="protein sequence ID" value="KAF4704065.1"/>
    <property type="molecule type" value="Genomic_DNA"/>
</dbReference>
<evidence type="ECO:0000313" key="2">
    <source>
        <dbReference type="Proteomes" id="UP000553632"/>
    </source>
</evidence>
<dbReference type="Proteomes" id="UP000553632">
    <property type="component" value="Unassembled WGS sequence"/>
</dbReference>
<name>A0A7J6Q6D0_PEROL</name>
<keyword evidence="2" id="KW-1185">Reference proteome</keyword>
<gene>
    <name evidence="1" type="ORF">FOZ63_022800</name>
</gene>
<comment type="caution">
    <text evidence="1">The sequence shown here is derived from an EMBL/GenBank/DDBJ whole genome shotgun (WGS) entry which is preliminary data.</text>
</comment>
<proteinExistence type="predicted"/>
<organism evidence="1 2">
    <name type="scientific">Perkinsus olseni</name>
    <name type="common">Perkinsus atlanticus</name>
    <dbReference type="NCBI Taxonomy" id="32597"/>
    <lineage>
        <taxon>Eukaryota</taxon>
        <taxon>Sar</taxon>
        <taxon>Alveolata</taxon>
        <taxon>Perkinsozoa</taxon>
        <taxon>Perkinsea</taxon>
        <taxon>Perkinsida</taxon>
        <taxon>Perkinsidae</taxon>
        <taxon>Perkinsus</taxon>
    </lineage>
</organism>
<accession>A0A7J6Q6D0</accession>
<feature type="non-terminal residue" evidence="1">
    <location>
        <position position="1"/>
    </location>
</feature>
<feature type="non-terminal residue" evidence="1">
    <location>
        <position position="54"/>
    </location>
</feature>
<sequence>GVAQRPPSLQTEGTLWARPRIASDRCEPWAGLTLECSEPWALVEVLQWQLASWQ</sequence>